<reference evidence="1 2" key="1">
    <citation type="submission" date="2024-05" db="EMBL/GenBank/DDBJ databases">
        <title>A draft genome resource for the thread blight pathogen Marasmius tenuissimus strain MS-2.</title>
        <authorList>
            <person name="Yulfo-Soto G.E."/>
            <person name="Baruah I.K."/>
            <person name="Amoako-Attah I."/>
            <person name="Bukari Y."/>
            <person name="Meinhardt L.W."/>
            <person name="Bailey B.A."/>
            <person name="Cohen S.P."/>
        </authorList>
    </citation>
    <scope>NUCLEOTIDE SEQUENCE [LARGE SCALE GENOMIC DNA]</scope>
    <source>
        <strain evidence="1 2">MS-2</strain>
    </source>
</reference>
<comment type="caution">
    <text evidence="1">The sequence shown here is derived from an EMBL/GenBank/DDBJ whole genome shotgun (WGS) entry which is preliminary data.</text>
</comment>
<organism evidence="1 2">
    <name type="scientific">Marasmius tenuissimus</name>
    <dbReference type="NCBI Taxonomy" id="585030"/>
    <lineage>
        <taxon>Eukaryota</taxon>
        <taxon>Fungi</taxon>
        <taxon>Dikarya</taxon>
        <taxon>Basidiomycota</taxon>
        <taxon>Agaricomycotina</taxon>
        <taxon>Agaricomycetes</taxon>
        <taxon>Agaricomycetidae</taxon>
        <taxon>Agaricales</taxon>
        <taxon>Marasmiineae</taxon>
        <taxon>Marasmiaceae</taxon>
        <taxon>Marasmius</taxon>
    </lineage>
</organism>
<proteinExistence type="predicted"/>
<evidence type="ECO:0000313" key="1">
    <source>
        <dbReference type="EMBL" id="KAL0060692.1"/>
    </source>
</evidence>
<accession>A0ABR2ZG93</accession>
<name>A0ABR2ZG93_9AGAR</name>
<protein>
    <submittedName>
        <fullName evidence="1">Uncharacterized protein</fullName>
    </submittedName>
</protein>
<sequence>MPRTKFNTKKITGAPAPTKSLAVKAVETVKKATKHVENTLKKPRGKASKSSWSGARLKVLDGILGFESCFHLESGVGIYTNQKFIDKNENPTSHVEWRNVPVPSMPPSRISPLQLHCFSLRKDTLVLKPQGTYRHAGNEYTADPILILNVYLNDGLVKPSLITSATLPIKDWTSGDLAMVQVPYNFPSPGDDIPLHIAIMEDLANHLSTGLLRRVTKIALFVSTHTDPVNGTFHSEIGNGGAVEFNELMECLFPEPLCIQLRARGGSDQLFVLACGGFWLKKNLRDQVLGFVNDIEFNHVLGFSGQDLQPLFTGAFLRQCMEMFFIHGKELYTRSILPDHATLGSHTGVVWMRPAKNGRPIAKERYVWHHPAYSPFGFPDNLPQQCPDCGILKPWTGVECRVLKGEHRVDLQCQKCGAKKTIKRANGWKKIMSGGEKEPYSPLPAGDWLVEILD</sequence>
<evidence type="ECO:0000313" key="2">
    <source>
        <dbReference type="Proteomes" id="UP001437256"/>
    </source>
</evidence>
<dbReference type="Proteomes" id="UP001437256">
    <property type="component" value="Unassembled WGS sequence"/>
</dbReference>
<gene>
    <name evidence="1" type="ORF">AAF712_012515</name>
</gene>
<dbReference type="EMBL" id="JBBXMP010000165">
    <property type="protein sequence ID" value="KAL0060692.1"/>
    <property type="molecule type" value="Genomic_DNA"/>
</dbReference>
<keyword evidence="2" id="KW-1185">Reference proteome</keyword>